<sequence>MLALPAEAARLQSWRFDTEENKLTFTTDDSVEPTAQLISGPTRLVIDLPGTSLSRPETQAMDGAIKEIRVNEFENDTTRMVVEYNDGYTVDPNQVQVRGEDARRWTVQLPDAIALENKDSNNTPAAPSSRNATSENRVSNKPVQGENTRIQAITATTEGFFIRTVGEEANVSIERFEENGQRYITLTFDQTAVALGVTGARLPNNRYSIRSWDINQTSASPAKAEVTLALDEASPDWDISTLSGGVLVQPKEVSISSVPDAGRSSTSTATAIGSDRQTAAVRQLDAGELPSVPNGRFTVVIDPGHGGRDPGAVGIGGLQEKVVVNDIAPRVAEILREQGVNVVMTRESDIEVDLAPRVETAERANASIFVSIHANAISMSRPDVNGLETYYASAPGQQLANTVHDTILRAMGMRDRGVRTARFYVIRNTSMPAILIETGFVTGSEDAPNMTNPEWRDRMAEAIAQGILLHLQRGL</sequence>
<dbReference type="GO" id="GO:0008745">
    <property type="term" value="F:N-acetylmuramoyl-L-alanine amidase activity"/>
    <property type="evidence" value="ECO:0007669"/>
    <property type="project" value="InterPro"/>
</dbReference>
<dbReference type="Gene3D" id="2.60.40.3500">
    <property type="match status" value="1"/>
</dbReference>
<organism evidence="4 5">
    <name type="scientific">Leptolyngbya foveolarum</name>
    <dbReference type="NCBI Taxonomy" id="47253"/>
    <lineage>
        <taxon>Bacteria</taxon>
        <taxon>Bacillati</taxon>
        <taxon>Cyanobacteriota</taxon>
        <taxon>Cyanophyceae</taxon>
        <taxon>Leptolyngbyales</taxon>
        <taxon>Leptolyngbyaceae</taxon>
        <taxon>Leptolyngbya group</taxon>
        <taxon>Leptolyngbya</taxon>
    </lineage>
</organism>
<dbReference type="PANTHER" id="PTHR30404:SF0">
    <property type="entry name" value="N-ACETYLMURAMOYL-L-ALANINE AMIDASE AMIC"/>
    <property type="match status" value="1"/>
</dbReference>
<dbReference type="Pfam" id="PF01520">
    <property type="entry name" value="Amidase_3"/>
    <property type="match status" value="1"/>
</dbReference>
<feature type="region of interest" description="Disordered" evidence="2">
    <location>
        <begin position="257"/>
        <end position="277"/>
    </location>
</feature>
<dbReference type="EMBL" id="QBMC01000010">
    <property type="protein sequence ID" value="PZO22443.1"/>
    <property type="molecule type" value="Genomic_DNA"/>
</dbReference>
<gene>
    <name evidence="4" type="ORF">DCF25_02855</name>
</gene>
<feature type="compositionally biased region" description="Polar residues" evidence="2">
    <location>
        <begin position="120"/>
        <end position="146"/>
    </location>
</feature>
<accession>A0A2W4UNK7</accession>
<evidence type="ECO:0000313" key="5">
    <source>
        <dbReference type="Proteomes" id="UP000249354"/>
    </source>
</evidence>
<dbReference type="Pfam" id="PF11741">
    <property type="entry name" value="AMIN"/>
    <property type="match status" value="1"/>
</dbReference>
<reference evidence="5" key="1">
    <citation type="submission" date="2018-04" db="EMBL/GenBank/DDBJ databases">
        <authorList>
            <person name="Cornet L."/>
        </authorList>
    </citation>
    <scope>NUCLEOTIDE SEQUENCE [LARGE SCALE GENOMIC DNA]</scope>
</reference>
<feature type="domain" description="MurNAc-LAA" evidence="3">
    <location>
        <begin position="358"/>
        <end position="468"/>
    </location>
</feature>
<dbReference type="CDD" id="cd02696">
    <property type="entry name" value="MurNAc-LAA"/>
    <property type="match status" value="1"/>
</dbReference>
<dbReference type="SUPFAM" id="SSF53187">
    <property type="entry name" value="Zn-dependent exopeptidases"/>
    <property type="match status" value="1"/>
</dbReference>
<evidence type="ECO:0000256" key="1">
    <source>
        <dbReference type="ARBA" id="ARBA00022801"/>
    </source>
</evidence>
<proteinExistence type="predicted"/>
<dbReference type="InterPro" id="IPR050695">
    <property type="entry name" value="N-acetylmuramoyl_amidase_3"/>
</dbReference>
<dbReference type="Gene3D" id="3.40.630.40">
    <property type="entry name" value="Zn-dependent exopeptidases"/>
    <property type="match status" value="1"/>
</dbReference>
<reference evidence="4 5" key="2">
    <citation type="submission" date="2018-06" db="EMBL/GenBank/DDBJ databases">
        <title>Metagenomic assembly of (sub)arctic Cyanobacteria and their associated microbiome from non-axenic cultures.</title>
        <authorList>
            <person name="Baurain D."/>
        </authorList>
    </citation>
    <scope>NUCLEOTIDE SEQUENCE [LARGE SCALE GENOMIC DNA]</scope>
    <source>
        <strain evidence="4">ULC129bin1</strain>
    </source>
</reference>
<feature type="compositionally biased region" description="Polar residues" evidence="2">
    <location>
        <begin position="263"/>
        <end position="277"/>
    </location>
</feature>
<evidence type="ECO:0000259" key="3">
    <source>
        <dbReference type="SMART" id="SM00646"/>
    </source>
</evidence>
<dbReference type="AlphaFoldDB" id="A0A2W4UNK7"/>
<evidence type="ECO:0000313" key="4">
    <source>
        <dbReference type="EMBL" id="PZO22443.1"/>
    </source>
</evidence>
<feature type="region of interest" description="Disordered" evidence="2">
    <location>
        <begin position="115"/>
        <end position="146"/>
    </location>
</feature>
<evidence type="ECO:0000256" key="2">
    <source>
        <dbReference type="SAM" id="MobiDB-lite"/>
    </source>
</evidence>
<name>A0A2W4UNK7_9CYAN</name>
<dbReference type="SMART" id="SM00646">
    <property type="entry name" value="Ami_3"/>
    <property type="match status" value="1"/>
</dbReference>
<dbReference type="GO" id="GO:0030288">
    <property type="term" value="C:outer membrane-bounded periplasmic space"/>
    <property type="evidence" value="ECO:0007669"/>
    <property type="project" value="TreeGrafter"/>
</dbReference>
<dbReference type="InterPro" id="IPR002508">
    <property type="entry name" value="MurNAc-LAA_cat"/>
</dbReference>
<protein>
    <submittedName>
        <fullName evidence="4">N-acetylmuramoyl-L-alanine amidase</fullName>
    </submittedName>
</protein>
<keyword evidence="1" id="KW-0378">Hydrolase</keyword>
<dbReference type="Proteomes" id="UP000249354">
    <property type="component" value="Unassembled WGS sequence"/>
</dbReference>
<dbReference type="GO" id="GO:0009253">
    <property type="term" value="P:peptidoglycan catabolic process"/>
    <property type="evidence" value="ECO:0007669"/>
    <property type="project" value="InterPro"/>
</dbReference>
<dbReference type="PANTHER" id="PTHR30404">
    <property type="entry name" value="N-ACETYLMURAMOYL-L-ALANINE AMIDASE"/>
    <property type="match status" value="1"/>
</dbReference>
<comment type="caution">
    <text evidence="4">The sequence shown here is derived from an EMBL/GenBank/DDBJ whole genome shotgun (WGS) entry which is preliminary data.</text>
</comment>
<dbReference type="InterPro" id="IPR021731">
    <property type="entry name" value="AMIN_dom"/>
</dbReference>